<feature type="domain" description="CW-type" evidence="5">
    <location>
        <begin position="673"/>
        <end position="727"/>
    </location>
</feature>
<feature type="compositionally biased region" description="Basic and acidic residues" evidence="4">
    <location>
        <begin position="1298"/>
        <end position="1311"/>
    </location>
</feature>
<feature type="compositionally biased region" description="Basic and acidic residues" evidence="4">
    <location>
        <begin position="1385"/>
        <end position="1401"/>
    </location>
</feature>
<keyword evidence="2" id="KW-0863">Zinc-finger</keyword>
<sequence>MLYVGSRDGRKALGLGFGVEGEMEETELEEGEACYYRDDDTSIDPDVALSYIDEKLQDVLGQFRKDFEGGVSAENLGAKFGGYGSFLPTYQRSPSVWSHPRSPQKAQNYSTPRSPNNLLPEGAHQNSTISSSAPLFARLGYASSSAVPLPDSKTLSVDNLVKLDVCLYSAQDVGEFTRKNEPVNKLVNPTDQKTLKVRIRVGTDNMSGRKNAEIYSGLGLDISPSSSLEDSPAESGGMSPEYQETLDESPTSILQIMTSFPVPGGQLLSPIPDSLLRLTEKEKHLRDSRSRSAGHAHKGSLESYTVLVDESASIRGDGNVSLDKKKTLMEKNGRSVELKNGSGKDAGDDISSFLKREIDIEIQAGKESVSNVLKLPLPSNSKSTVGDTAIVTGRASDISRATNKSLVKDEFISFGLGKEEALDSISSQEASRAEKHNAKTSSAETVWEDKKASSRKEVSADSRKGGSSKGDKSYYPSKSDSNVSKGGKDPPISVGQKATFHEMGGMKLLHGRDQTSSGGKRKSKGSQSNGTSAAELPKESLRVGSSAKPKDKKKSTHARNHSSSKVDDVKLHKELGKARESNRDLFEDTKLEQAESRMDSLEPHSKDRPKDSKFEVVEKETRAFADISKETSNGKRIDNPLTSEAYLKAAPNAAPLTENVPVSDVSPAVVAPVVIEDNWVCCDRCQKWRLLPHGTNPDHLPKKWLCSMLNWLPPGMNRCSISEEETTKALNAYYQAPVPESQHNLQSYPGRASFGGTLVDIRHFEQNHQDFSFHAVPSGRKKKNGSKGISIAASHSGPTQFSDSAKKNQQAYVKSRGLYDANESPMESNPVNEPGFQHFSKSSDLALEKHKHKQREKQKMLESYPDGDDAKHSKEKSKREAVQDGFKSSKKIKTEGAYYTDEDGNSGHGGAIGRMRPGSSSGLPAKATGKDLQKYKEYSSSKDSKCDTKDSLLLSVKEPKDQVQVSLDGGSLDMGKYGKGDSVVKKRKVKEWQDSLIHSETLPSIGHHLQDNRISVKETKDSERRKEKKARVSKSNWKESSTSKGDGRTDKKGRVNRALLSGSKNQPVDGMEEGKSTEKDQQLLQYRGNTVSQRNLEGIDLLKRDLGYGQPSMAATSSSSKVSGSRKTKANVKGSPVESVSSSPLRISNPDKLTSAKRNLLGKDDPMNAGLTVVGSPRRCSDAEGEAGSDRSGTVRKEKTFSIIHRGSLESSILDCQDMDANHILSNKAKIQTEFSPPEFENVPLVNGGTDYLDQHCRYHNELLSKDHCHDEERVNNNHYHTNGYLPQKSGKGFSLQSKEKHSSSKSDNDIDKIKASDSLIEQEELYPKKSLWCVAETESHDGAPYHEEMRDKNSFPEKFGIKSNKDEKKCVGKKESAGKWSSESGRRETQSKFGRHEGSDVKLGAICSKEGKSTPQQNLLQDREGQRSSNLFLSDRTERMEIESGQGNLSGDKQETLTRCPPPVPGSPKGGGSDALPVDASGGGDLLKASKQLKKVDNQNGAHHNSLRHHIPNGHGIRGLSAPSPVRKDSSSQAAAANALKEAKDLKHTADRLKNSGADLETTALYFEAALKFLHGASLCEPFTSESVKHGEMTQSVQVYTSTAKLCDFCAREYERRKEMASAALAYKCMEVAYMRVIYSKNSSASRDRHELQSALQLVPPGESPSSSASDVDNLNNQATLDKVSLAKGISSPQVAGNHVIVARNRPNFVRLLDFAQYINFAMEASRKSQNAFAVANSSLEEARHGEGISSVKRVLDFNFQDVEGLLRLVEGKKKPSGSVCCTT</sequence>
<dbReference type="EMBL" id="JABCRI010000014">
    <property type="protein sequence ID" value="KAF8394535.1"/>
    <property type="molecule type" value="Genomic_DNA"/>
</dbReference>
<feature type="compositionally biased region" description="Basic and acidic residues" evidence="4">
    <location>
        <begin position="928"/>
        <end position="950"/>
    </location>
</feature>
<evidence type="ECO:0000259" key="5">
    <source>
        <dbReference type="PROSITE" id="PS51050"/>
    </source>
</evidence>
<evidence type="ECO:0000256" key="3">
    <source>
        <dbReference type="ARBA" id="ARBA00022833"/>
    </source>
</evidence>
<dbReference type="Proteomes" id="UP000655225">
    <property type="component" value="Unassembled WGS sequence"/>
</dbReference>
<feature type="region of interest" description="Disordered" evidence="4">
    <location>
        <begin position="847"/>
        <end position="985"/>
    </location>
</feature>
<feature type="compositionally biased region" description="Basic and acidic residues" evidence="4">
    <location>
        <begin position="1008"/>
        <end position="1025"/>
    </location>
</feature>
<accession>A0A834YUJ9</accession>
<dbReference type="Gene3D" id="3.30.40.100">
    <property type="match status" value="1"/>
</dbReference>
<feature type="compositionally biased region" description="Polar residues" evidence="4">
    <location>
        <begin position="104"/>
        <end position="116"/>
    </location>
</feature>
<evidence type="ECO:0000256" key="1">
    <source>
        <dbReference type="ARBA" id="ARBA00022723"/>
    </source>
</evidence>
<gene>
    <name evidence="6" type="ORF">HHK36_020746</name>
</gene>
<keyword evidence="3" id="KW-0862">Zinc</keyword>
<feature type="region of interest" description="Disordered" evidence="4">
    <location>
        <begin position="223"/>
        <end position="244"/>
    </location>
</feature>
<dbReference type="GO" id="GO:0008270">
    <property type="term" value="F:zinc ion binding"/>
    <property type="evidence" value="ECO:0007669"/>
    <property type="project" value="UniProtKB-KW"/>
</dbReference>
<reference evidence="6 7" key="1">
    <citation type="submission" date="2020-04" db="EMBL/GenBank/DDBJ databases">
        <title>Plant Genome Project.</title>
        <authorList>
            <person name="Zhang R.-G."/>
        </authorList>
    </citation>
    <scope>NUCLEOTIDE SEQUENCE [LARGE SCALE GENOMIC DNA]</scope>
    <source>
        <strain evidence="6">YNK0</strain>
        <tissue evidence="6">Leaf</tissue>
    </source>
</reference>
<feature type="region of interest" description="Disordered" evidence="4">
    <location>
        <begin position="1275"/>
        <end position="1311"/>
    </location>
</feature>
<dbReference type="PANTHER" id="PTHR46524:SF7">
    <property type="entry name" value="CW-TYPE ZINC FINGER"/>
    <property type="match status" value="1"/>
</dbReference>
<dbReference type="OMA" id="QEQNWVE"/>
<feature type="region of interest" description="Disordered" evidence="4">
    <location>
        <begin position="1367"/>
        <end position="1485"/>
    </location>
</feature>
<dbReference type="OrthoDB" id="757982at2759"/>
<feature type="compositionally biased region" description="Basic and acidic residues" evidence="4">
    <location>
        <begin position="868"/>
        <end position="882"/>
    </location>
</feature>
<evidence type="ECO:0000256" key="2">
    <source>
        <dbReference type="ARBA" id="ARBA00022771"/>
    </source>
</evidence>
<dbReference type="PROSITE" id="PS51050">
    <property type="entry name" value="ZF_CW"/>
    <property type="match status" value="1"/>
</dbReference>
<dbReference type="Pfam" id="PF07496">
    <property type="entry name" value="zf-CW"/>
    <property type="match status" value="1"/>
</dbReference>
<feature type="compositionally biased region" description="Basic and acidic residues" evidence="4">
    <location>
        <begin position="1367"/>
        <end position="1378"/>
    </location>
</feature>
<feature type="compositionally biased region" description="Basic residues" evidence="4">
    <location>
        <begin position="550"/>
        <end position="562"/>
    </location>
</feature>
<evidence type="ECO:0000313" key="6">
    <source>
        <dbReference type="EMBL" id="KAF8394535.1"/>
    </source>
</evidence>
<feature type="region of interest" description="Disordered" evidence="4">
    <location>
        <begin position="1003"/>
        <end position="1080"/>
    </location>
</feature>
<keyword evidence="1" id="KW-0479">Metal-binding</keyword>
<feature type="region of interest" description="Disordered" evidence="4">
    <location>
        <begin position="775"/>
        <end position="809"/>
    </location>
</feature>
<organism evidence="6 7">
    <name type="scientific">Tetracentron sinense</name>
    <name type="common">Spur-leaf</name>
    <dbReference type="NCBI Taxonomy" id="13715"/>
    <lineage>
        <taxon>Eukaryota</taxon>
        <taxon>Viridiplantae</taxon>
        <taxon>Streptophyta</taxon>
        <taxon>Embryophyta</taxon>
        <taxon>Tracheophyta</taxon>
        <taxon>Spermatophyta</taxon>
        <taxon>Magnoliopsida</taxon>
        <taxon>Trochodendrales</taxon>
        <taxon>Trochodendraceae</taxon>
        <taxon>Tetracentron</taxon>
    </lineage>
</organism>
<proteinExistence type="predicted"/>
<feature type="compositionally biased region" description="Polar residues" evidence="4">
    <location>
        <begin position="796"/>
        <end position="809"/>
    </location>
</feature>
<feature type="compositionally biased region" description="Basic and acidic residues" evidence="4">
    <location>
        <begin position="447"/>
        <end position="472"/>
    </location>
</feature>
<feature type="compositionally biased region" description="Polar residues" evidence="4">
    <location>
        <begin position="1033"/>
        <end position="1044"/>
    </location>
</feature>
<dbReference type="InterPro" id="IPR055300">
    <property type="entry name" value="CWZF3/5/7"/>
</dbReference>
<dbReference type="PANTHER" id="PTHR46524">
    <property type="entry name" value="CW-TYPE ZINC FINGER"/>
    <property type="match status" value="1"/>
</dbReference>
<keyword evidence="7" id="KW-1185">Reference proteome</keyword>
<feature type="region of interest" description="Disordered" evidence="4">
    <location>
        <begin position="1112"/>
        <end position="1195"/>
    </location>
</feature>
<evidence type="ECO:0000256" key="4">
    <source>
        <dbReference type="SAM" id="MobiDB-lite"/>
    </source>
</evidence>
<comment type="caution">
    <text evidence="6">The sequence shown here is derived from an EMBL/GenBank/DDBJ whole genome shotgun (WGS) entry which is preliminary data.</text>
</comment>
<dbReference type="InterPro" id="IPR056406">
    <property type="entry name" value="THD_CWZF3/5/7"/>
</dbReference>
<name>A0A834YUJ9_TETSI</name>
<dbReference type="Pfam" id="PF24756">
    <property type="entry name" value="THD_CWZF3-5-7"/>
    <property type="match status" value="1"/>
</dbReference>
<evidence type="ECO:0000313" key="7">
    <source>
        <dbReference type="Proteomes" id="UP000655225"/>
    </source>
</evidence>
<feature type="compositionally biased region" description="Basic and acidic residues" evidence="4">
    <location>
        <begin position="564"/>
        <end position="613"/>
    </location>
</feature>
<feature type="region of interest" description="Disordered" evidence="4">
    <location>
        <begin position="94"/>
        <end position="116"/>
    </location>
</feature>
<protein>
    <recommendedName>
        <fullName evidence="5">CW-type domain-containing protein</fullName>
    </recommendedName>
</protein>
<feature type="region of interest" description="Disordered" evidence="4">
    <location>
        <begin position="425"/>
        <end position="613"/>
    </location>
</feature>
<feature type="compositionally biased region" description="Low complexity" evidence="4">
    <location>
        <begin position="1112"/>
        <end position="1123"/>
    </location>
</feature>
<dbReference type="InterPro" id="IPR011124">
    <property type="entry name" value="Znf_CW"/>
</dbReference>